<dbReference type="OrthoDB" id="176845at2"/>
<proteinExistence type="predicted"/>
<feature type="domain" description="Solute-binding protein family 3/N-terminal" evidence="2">
    <location>
        <begin position="51"/>
        <end position="298"/>
    </location>
</feature>
<dbReference type="PANTHER" id="PTHR35936">
    <property type="entry name" value="MEMBRANE-BOUND LYTIC MUREIN TRANSGLYCOSYLASE F"/>
    <property type="match status" value="1"/>
</dbReference>
<evidence type="ECO:0000256" key="1">
    <source>
        <dbReference type="ARBA" id="ARBA00022729"/>
    </source>
</evidence>
<dbReference type="Pfam" id="PF00497">
    <property type="entry name" value="SBP_bac_3"/>
    <property type="match status" value="1"/>
</dbReference>
<dbReference type="EMBL" id="NHSJ01000031">
    <property type="protein sequence ID" value="PPQ32999.1"/>
    <property type="molecule type" value="Genomic_DNA"/>
</dbReference>
<evidence type="ECO:0000313" key="3">
    <source>
        <dbReference type="EMBL" id="PPQ32999.1"/>
    </source>
</evidence>
<dbReference type="PANTHER" id="PTHR35936:SF17">
    <property type="entry name" value="ARGININE-BINDING EXTRACELLULAR PROTEIN ARTP"/>
    <property type="match status" value="1"/>
</dbReference>
<dbReference type="GO" id="GO:0042597">
    <property type="term" value="C:periplasmic space"/>
    <property type="evidence" value="ECO:0007669"/>
    <property type="project" value="InterPro"/>
</dbReference>
<name>A0A2S6NEH6_9HYPH</name>
<dbReference type="RefSeq" id="WP_104506441.1">
    <property type="nucleotide sequence ID" value="NZ_JACIGC010000022.1"/>
</dbReference>
<dbReference type="GO" id="GO:0046170">
    <property type="term" value="P:methanol catabolic process"/>
    <property type="evidence" value="ECO:0007669"/>
    <property type="project" value="InterPro"/>
</dbReference>
<dbReference type="AlphaFoldDB" id="A0A2S6NEH6"/>
<organism evidence="3 4">
    <name type="scientific">Rhodoblastus sphagnicola</name>
    <dbReference type="NCBI Taxonomy" id="333368"/>
    <lineage>
        <taxon>Bacteria</taxon>
        <taxon>Pseudomonadati</taxon>
        <taxon>Pseudomonadota</taxon>
        <taxon>Alphaproteobacteria</taxon>
        <taxon>Hyphomicrobiales</taxon>
        <taxon>Rhodoblastaceae</taxon>
        <taxon>Rhodoblastus</taxon>
    </lineage>
</organism>
<keyword evidence="4" id="KW-1185">Reference proteome</keyword>
<dbReference type="Proteomes" id="UP000239089">
    <property type="component" value="Unassembled WGS sequence"/>
</dbReference>
<reference evidence="3 4" key="1">
    <citation type="journal article" date="2018" name="Arch. Microbiol.">
        <title>New insights into the metabolic potential of the phototrophic purple bacterium Rhodopila globiformis DSM 161(T) from its draft genome sequence and evidence for a vanadium-dependent nitrogenase.</title>
        <authorList>
            <person name="Imhoff J.F."/>
            <person name="Rahn T."/>
            <person name="Kunzel S."/>
            <person name="Neulinger S.C."/>
        </authorList>
    </citation>
    <scope>NUCLEOTIDE SEQUENCE [LARGE SCALE GENOMIC DNA]</scope>
    <source>
        <strain evidence="3 4">DSM 16996</strain>
    </source>
</reference>
<protein>
    <submittedName>
        <fullName evidence="3">Methanol oxidation system protein MoxJ</fullName>
    </submittedName>
</protein>
<evidence type="ECO:0000259" key="2">
    <source>
        <dbReference type="SMART" id="SM00062"/>
    </source>
</evidence>
<dbReference type="InterPro" id="IPR022455">
    <property type="entry name" value="Methanol_oxidation_MoxJ"/>
</dbReference>
<dbReference type="Gene3D" id="3.40.190.10">
    <property type="entry name" value="Periplasmic binding protein-like II"/>
    <property type="match status" value="2"/>
</dbReference>
<keyword evidence="1" id="KW-0732">Signal</keyword>
<gene>
    <name evidence="3" type="ORF">CCR94_03220</name>
</gene>
<dbReference type="NCBIfam" id="TIGR03870">
    <property type="entry name" value="ABC_MoxJ"/>
    <property type="match status" value="1"/>
</dbReference>
<comment type="caution">
    <text evidence="3">The sequence shown here is derived from an EMBL/GenBank/DDBJ whole genome shotgun (WGS) entry which is preliminary data.</text>
</comment>
<evidence type="ECO:0000313" key="4">
    <source>
        <dbReference type="Proteomes" id="UP000239089"/>
    </source>
</evidence>
<sequence>MQAHHAALRFALAGLFASWASLALSANLGVSAAPDAKEASAEQSAPADPGALRICASAKQPPLSMTDGSLSRTTGLGLENKIAVALAEAIDLKPRFVWTDKPAIYLVRDFLDKRQCDIVIGVDAGDPRVATSKPYYRTGYAMVTRADRDLDISSWNDPRVTRLANVAVPFGSPAEALLKDRGLYENNMNYLYSLVNFRSSRNQYSQIDPMRMVAEVVDGHADAAVAFAPDIAHYVKTSATPLRMVLLADDARKSNGEAIPQHFSQSFGVRSNDVALLARINDALPKIASKIEAILKSDGVPLLPVAN</sequence>
<dbReference type="InterPro" id="IPR001638">
    <property type="entry name" value="Solute-binding_3/MltF_N"/>
</dbReference>
<accession>A0A2S6NEH6</accession>
<dbReference type="SUPFAM" id="SSF53850">
    <property type="entry name" value="Periplasmic binding protein-like II"/>
    <property type="match status" value="1"/>
</dbReference>
<dbReference type="SMART" id="SM00062">
    <property type="entry name" value="PBPb"/>
    <property type="match status" value="1"/>
</dbReference>